<dbReference type="CDD" id="cd03812">
    <property type="entry name" value="GT4_CapH-like"/>
    <property type="match status" value="1"/>
</dbReference>
<dbReference type="Proteomes" id="UP000192067">
    <property type="component" value="Chromosome"/>
</dbReference>
<dbReference type="PANTHER" id="PTHR45947:SF3">
    <property type="entry name" value="SULFOQUINOVOSYL TRANSFERASE SQD2"/>
    <property type="match status" value="1"/>
</dbReference>
<dbReference type="PANTHER" id="PTHR45947">
    <property type="entry name" value="SULFOQUINOVOSYL TRANSFERASE SQD2"/>
    <property type="match status" value="1"/>
</dbReference>
<protein>
    <submittedName>
        <fullName evidence="2">1,2-diacylglycerol 3-glucosyltransferase</fullName>
    </submittedName>
</protein>
<reference evidence="2 3" key="1">
    <citation type="journal article" date="2017" name="BMC Genomics">
        <title>Comparative and functional genomics of the Lactococcus lactis taxon; insights into evolution and niche adaptation.</title>
        <authorList>
            <person name="Kelleher P."/>
            <person name="Bottacini F."/>
            <person name="Mahony J."/>
            <person name="Kilcawley K.N."/>
            <person name="van Sinderen D."/>
        </authorList>
    </citation>
    <scope>NUCLEOTIDE SEQUENCE [LARGE SCALE GENOMIC DNA]</scope>
    <source>
        <strain evidence="2 3">UC11</strain>
    </source>
</reference>
<dbReference type="SUPFAM" id="SSF53756">
    <property type="entry name" value="UDP-Glycosyltransferase/glycogen phosphorylase"/>
    <property type="match status" value="1"/>
</dbReference>
<dbReference type="InterPro" id="IPR050194">
    <property type="entry name" value="Glycosyltransferase_grp1"/>
</dbReference>
<proteinExistence type="predicted"/>
<dbReference type="Gene3D" id="3.40.50.2000">
    <property type="entry name" value="Glycogen Phosphorylase B"/>
    <property type="match status" value="2"/>
</dbReference>
<gene>
    <name evidence="2" type="ORF">LLUC11_0199</name>
</gene>
<dbReference type="AlphaFoldDB" id="A0AAC9R540"/>
<evidence type="ECO:0000259" key="1">
    <source>
        <dbReference type="Pfam" id="PF00534"/>
    </source>
</evidence>
<accession>A0AAC9R540</accession>
<evidence type="ECO:0000313" key="3">
    <source>
        <dbReference type="Proteomes" id="UP000192067"/>
    </source>
</evidence>
<dbReference type="Pfam" id="PF00534">
    <property type="entry name" value="Glycos_transf_1"/>
    <property type="match status" value="1"/>
</dbReference>
<evidence type="ECO:0000313" key="2">
    <source>
        <dbReference type="EMBL" id="ARE12535.1"/>
    </source>
</evidence>
<feature type="domain" description="Glycosyl transferase family 1" evidence="1">
    <location>
        <begin position="198"/>
        <end position="318"/>
    </location>
</feature>
<name>A0AAC9R540_LACLL</name>
<dbReference type="EMBL" id="CP015904">
    <property type="protein sequence ID" value="ARE12535.1"/>
    <property type="molecule type" value="Genomic_DNA"/>
</dbReference>
<dbReference type="GO" id="GO:0016757">
    <property type="term" value="F:glycosyltransferase activity"/>
    <property type="evidence" value="ECO:0007669"/>
    <property type="project" value="InterPro"/>
</dbReference>
<organism evidence="2 3">
    <name type="scientific">Lactococcus lactis subsp. lactis</name>
    <name type="common">Streptococcus lactis</name>
    <dbReference type="NCBI Taxonomy" id="1360"/>
    <lineage>
        <taxon>Bacteria</taxon>
        <taxon>Bacillati</taxon>
        <taxon>Bacillota</taxon>
        <taxon>Bacilli</taxon>
        <taxon>Lactobacillales</taxon>
        <taxon>Streptococcaceae</taxon>
        <taxon>Lactococcus</taxon>
    </lineage>
</organism>
<dbReference type="InterPro" id="IPR001296">
    <property type="entry name" value="Glyco_trans_1"/>
</dbReference>
<sequence length="387" mass="44131">MIITNGIGKGTKMEEPIRILHVIGKMDRAGAETMIMNLYRTINRSKIQFDFMVHSSEKGDYDDEILALGGKIYHVPYFNVANYFDYTKKWKEFFKSHSEHKIVHGHIGSSAAIYLKIAKKFGKYTIAHSHALNSTIFSERIKYGIVSYPTRHIADYFLACSLLAGQDRFGEKVVKGNRFSVLKNAIQSDNFSYSDEVKEKKLQELGLKDKFVIGHIGRLALAKNHTFLLDVFKEVAYKKNNAVLVLVGIGPLEDKIKQKVKDLKIEDKVIFLGLRKDIPELLQAMDIFVFPSLYEGLGVVVVEAQATGINCIISDTVPDEVDIHADLLQSLPLTKPASYWAKKILETRINNRYSRQSEVIESGYDIKATVNWLQDFYLEQEIDRIRN</sequence>